<gene>
    <name evidence="2" type="ORF">EIN_333920</name>
</gene>
<sequence>MSASLSLYDDFEDFDDQPEYQRNLQYDVEDDVLLQMHVLREQGNLFIGNLKIAKTRLHTYFPGLTLFISYLEGLIDEFERVLGSLERMITTRRIRYADIESVSQALTTAFTKDPHPSRHWHYFFDHKSVLNDIKQSRRVEAGIKHTLMQQVLLPKSLFEILEKLAEMLLRRTTFGGVTMLQNAYQLVSKFATEVTSANLKNGVEFGVVENPGDFAPVSQYSLSMYGSERGLTRTGAVRRRRSQSPQPPTRTGAIRRGRRSTSAPPRQ</sequence>
<dbReference type="RefSeq" id="XP_004259196.1">
    <property type="nucleotide sequence ID" value="XM_004259148.1"/>
</dbReference>
<evidence type="ECO:0000313" key="2">
    <source>
        <dbReference type="EMBL" id="ELP92425.1"/>
    </source>
</evidence>
<organism evidence="2 3">
    <name type="scientific">Entamoeba invadens IP1</name>
    <dbReference type="NCBI Taxonomy" id="370355"/>
    <lineage>
        <taxon>Eukaryota</taxon>
        <taxon>Amoebozoa</taxon>
        <taxon>Evosea</taxon>
        <taxon>Archamoebae</taxon>
        <taxon>Mastigamoebida</taxon>
        <taxon>Entamoebidae</taxon>
        <taxon>Entamoeba</taxon>
    </lineage>
</organism>
<dbReference type="Proteomes" id="UP000014680">
    <property type="component" value="Unassembled WGS sequence"/>
</dbReference>
<feature type="region of interest" description="Disordered" evidence="1">
    <location>
        <begin position="232"/>
        <end position="267"/>
    </location>
</feature>
<dbReference type="KEGG" id="eiv:EIN_333920"/>
<reference evidence="2 3" key="1">
    <citation type="submission" date="2012-10" db="EMBL/GenBank/DDBJ databases">
        <authorList>
            <person name="Zafar N."/>
            <person name="Inman J."/>
            <person name="Hall N."/>
            <person name="Lorenzi H."/>
            <person name="Caler E."/>
        </authorList>
    </citation>
    <scope>NUCLEOTIDE SEQUENCE [LARGE SCALE GENOMIC DNA]</scope>
    <source>
        <strain evidence="2 3">IP1</strain>
    </source>
</reference>
<dbReference type="GeneID" id="14891408"/>
<name>A0A0A1UER3_ENTIV</name>
<keyword evidence="3" id="KW-1185">Reference proteome</keyword>
<protein>
    <submittedName>
        <fullName evidence="2">Uncharacterized protein</fullName>
    </submittedName>
</protein>
<dbReference type="VEuPathDB" id="AmoebaDB:EIN_333920"/>
<accession>A0A0A1UER3</accession>
<evidence type="ECO:0000313" key="3">
    <source>
        <dbReference type="Proteomes" id="UP000014680"/>
    </source>
</evidence>
<proteinExistence type="predicted"/>
<dbReference type="AlphaFoldDB" id="A0A0A1UER3"/>
<dbReference type="EMBL" id="KB206369">
    <property type="protein sequence ID" value="ELP92425.1"/>
    <property type="molecule type" value="Genomic_DNA"/>
</dbReference>
<evidence type="ECO:0000256" key="1">
    <source>
        <dbReference type="SAM" id="MobiDB-lite"/>
    </source>
</evidence>